<protein>
    <submittedName>
        <fullName evidence="3">Beta-lactamase domain-containing protein</fullName>
    </submittedName>
</protein>
<accession>A0A8G0PHB8</accession>
<evidence type="ECO:0000313" key="4">
    <source>
        <dbReference type="Proteomes" id="UP000826661"/>
    </source>
</evidence>
<evidence type="ECO:0000259" key="2">
    <source>
        <dbReference type="Pfam" id="PF00144"/>
    </source>
</evidence>
<dbReference type="Pfam" id="PF00144">
    <property type="entry name" value="Beta-lactamase"/>
    <property type="match status" value="1"/>
</dbReference>
<dbReference type="InterPro" id="IPR012338">
    <property type="entry name" value="Beta-lactam/transpept-like"/>
</dbReference>
<dbReference type="SUPFAM" id="SSF56601">
    <property type="entry name" value="beta-lactamase/transpeptidase-like"/>
    <property type="match status" value="1"/>
</dbReference>
<dbReference type="AlphaFoldDB" id="A0A8G0PHB8"/>
<feature type="domain" description="Beta-lactamase-related" evidence="2">
    <location>
        <begin position="362"/>
        <end position="733"/>
    </location>
</feature>
<dbReference type="PANTHER" id="PTHR46825">
    <property type="entry name" value="D-ALANYL-D-ALANINE-CARBOXYPEPTIDASE/ENDOPEPTIDASE AMPH"/>
    <property type="match status" value="1"/>
</dbReference>
<dbReference type="Proteomes" id="UP000826661">
    <property type="component" value="Chromosome IV"/>
</dbReference>
<dbReference type="EMBL" id="CP075867">
    <property type="protein sequence ID" value="QYT00593.1"/>
    <property type="molecule type" value="Genomic_DNA"/>
</dbReference>
<gene>
    <name evidence="3" type="ORF">H0G86_007673</name>
</gene>
<dbReference type="InterPro" id="IPR001466">
    <property type="entry name" value="Beta-lactam-related"/>
</dbReference>
<evidence type="ECO:0000313" key="3">
    <source>
        <dbReference type="EMBL" id="QYT00593.1"/>
    </source>
</evidence>
<reference evidence="3 4" key="1">
    <citation type="journal article" date="2021" name="BMC Genomics">
        <title>Telomere-to-telomere genome assembly of asparaginase-producing Trichoderma simmonsii.</title>
        <authorList>
            <person name="Chung D."/>
            <person name="Kwon Y.M."/>
            <person name="Yang Y."/>
        </authorList>
    </citation>
    <scope>NUCLEOTIDE SEQUENCE [LARGE SCALE GENOMIC DNA]</scope>
    <source>
        <strain evidence="3 4">GH-Sj1</strain>
    </source>
</reference>
<dbReference type="PANTHER" id="PTHR46825:SF9">
    <property type="entry name" value="BETA-LACTAMASE-RELATED DOMAIN-CONTAINING PROTEIN"/>
    <property type="match status" value="1"/>
</dbReference>
<dbReference type="Gene3D" id="3.40.710.10">
    <property type="entry name" value="DD-peptidase/beta-lactamase superfamily"/>
    <property type="match status" value="1"/>
</dbReference>
<name>A0A8G0PHB8_9HYPO</name>
<dbReference type="InterPro" id="IPR050491">
    <property type="entry name" value="AmpC-like"/>
</dbReference>
<keyword evidence="4" id="KW-1185">Reference proteome</keyword>
<proteinExistence type="inferred from homology"/>
<sequence length="907" mass="102534">MNIGRLGCAMALQIGRRTNTDDRMQKKAMQFIKRPFSCWRESASSTSLTSTVRVSSEQRATITTPKQDITPEAIQLPEESDVSTTAAPSDDTVEASATRKKFWRRLLAKSRLLRLRDTPTSTASTEEVGAWLTTEELWEQLLKTGLEKKKLEHLSCLLAYHCCAEKISRMCTRYERKVDTRFLRTLKPVMEWLLVFNKVLPLVDGITLIFWDSAKSTYSVSSSIQSLLDNLETMLPRLKEYINLYPDNERLRKIFCDMCAVYVEACIRAVLYLERRALKNLFRELCLACRDGRRFADAMDKLEKHEKAFIYEADLASVRHMKDIHAAQPFYLATLGDKIQDTMAETIAGSPGEIVQRLDKARDAIAEILKENHIVGLASHIIFKGEIIWTANMGYRDMDQKKPVDSETIFPIGALSQGFTAACVAQQVYRMGLSYDNKISDFLPQVNNSDATVGDLLGHRTGLQTSDHWPHLSHVGGFPCKVNDRTIIPTYNNLGPRATLRSQFLHNGIGYALLGKIVSPKYADYLKENVLKPLQMSRTRMDLDEESDIEYNTSRRYSVGVNGQLFVHVRNCGSSAYRHNLMPSVAVGSMMSTTNDLAKYCIALNRAWKRQHHTEDVEIQTLRHKQVFPDVDLLFNPLQAIGAGEKANKSHAAGWATCTLPAVIGDIGANPELMKTQMPELGTGSAPVTLIWNQSRYHGTHGFVGLLPEYEAAVIVLSNTTTGDDTPDWIGQLLIQATLGNPYKNNYAFLAGISARNARQEYFELAEKLQQGRQTKGPTRSLSDYDGKYESVVSGQSVTIWKRSFFSRHLGKEERDEDKRGQRRKRSPLTMTLWGAGLRGIPLHHHHGDVFTWFLSWNQMAEHEFPFVHDAQFYTIQFQPNKSGTLIESLIWVNDSAKPEGEVFARI</sequence>
<organism evidence="3 4">
    <name type="scientific">Trichoderma simmonsii</name>
    <dbReference type="NCBI Taxonomy" id="1491479"/>
    <lineage>
        <taxon>Eukaryota</taxon>
        <taxon>Fungi</taxon>
        <taxon>Dikarya</taxon>
        <taxon>Ascomycota</taxon>
        <taxon>Pezizomycotina</taxon>
        <taxon>Sordariomycetes</taxon>
        <taxon>Hypocreomycetidae</taxon>
        <taxon>Hypocreales</taxon>
        <taxon>Hypocreaceae</taxon>
        <taxon>Trichoderma</taxon>
    </lineage>
</organism>
<comment type="similarity">
    <text evidence="1">Belongs to the peptidase S12 family.</text>
</comment>
<evidence type="ECO:0000256" key="1">
    <source>
        <dbReference type="ARBA" id="ARBA00038215"/>
    </source>
</evidence>